<evidence type="ECO:0000256" key="6">
    <source>
        <dbReference type="RuleBase" id="RU363083"/>
    </source>
</evidence>
<dbReference type="GO" id="GO:0004794">
    <property type="term" value="F:threonine deaminase activity"/>
    <property type="evidence" value="ECO:0007669"/>
    <property type="project" value="UniProtKB-EC"/>
</dbReference>
<dbReference type="InterPro" id="IPR001926">
    <property type="entry name" value="TrpB-like_PALP"/>
</dbReference>
<dbReference type="EC" id="4.3.1.19" evidence="6"/>
<dbReference type="SUPFAM" id="SSF55021">
    <property type="entry name" value="ACT-like"/>
    <property type="match status" value="1"/>
</dbReference>
<evidence type="ECO:0000256" key="1">
    <source>
        <dbReference type="ARBA" id="ARBA00001933"/>
    </source>
</evidence>
<dbReference type="InterPro" id="IPR002912">
    <property type="entry name" value="ACT_dom"/>
</dbReference>
<dbReference type="NCBIfam" id="TIGR01127">
    <property type="entry name" value="ilvA_1Cterm"/>
    <property type="match status" value="1"/>
</dbReference>
<keyword evidence="4 6" id="KW-0456">Lyase</keyword>
<accession>A0A934PZ97</accession>
<dbReference type="GO" id="GO:0006565">
    <property type="term" value="P:L-serine catabolic process"/>
    <property type="evidence" value="ECO:0007669"/>
    <property type="project" value="TreeGrafter"/>
</dbReference>
<dbReference type="AlphaFoldDB" id="A0A934PZ97"/>
<name>A0A934PZ97_9BURK</name>
<gene>
    <name evidence="8" type="ORF">I8E28_02355</name>
</gene>
<comment type="cofactor">
    <cofactor evidence="1 6">
        <name>pyridoxal 5'-phosphate</name>
        <dbReference type="ChEBI" id="CHEBI:597326"/>
    </cofactor>
</comment>
<dbReference type="CDD" id="cd01562">
    <property type="entry name" value="Thr-dehyd"/>
    <property type="match status" value="1"/>
</dbReference>
<evidence type="ECO:0000256" key="2">
    <source>
        <dbReference type="ARBA" id="ARBA00010869"/>
    </source>
</evidence>
<sequence length="399" mass="42763">MLNLADIQAAATRLQGQVLRTPCVESRTLSELTGARVFLKFENLQFTASFKERGACNKLAQLTADERRRGVIAMSAGNHAQGVAYHAQRLGLRAVIVMPRFTPGVKVERTRGFGAEVVLHGDTLDESRAHALQLAEREGLLLVHPYDDEEIVAGQGTAALEMLEDVPELDMLVVAIGGGGLIAGMSIVAKALKPSMEVIGVQTLRFPTMYNAVKHLQLPQGVSTIAEGIAVGTPGRVPQQIIERCVDDILLVDEGDIEQSIVMLLEIEKTLVEGAGAAGLAAMLKDKPRFAGRTVGLVLGGGNIDPLLLAAIIERGMVRAGRLARIRVSARDVPGTLARITAIVSEAGANVDEVHHQRAFTMLAAQNVDIELVIQTRGPDHIEAVLRSLRSAGFQAERQ</sequence>
<comment type="similarity">
    <text evidence="2 6">Belongs to the serine/threonine dehydratase family.</text>
</comment>
<dbReference type="EC" id="4.3.1.17" evidence="6"/>
<dbReference type="Gene3D" id="3.40.50.1100">
    <property type="match status" value="2"/>
</dbReference>
<dbReference type="InterPro" id="IPR005789">
    <property type="entry name" value="Thr_deHydtase_catblc"/>
</dbReference>
<comment type="function">
    <text evidence="6">Catalyzes the anaerobic formation of alpha-ketobutyrate and ammonia from threonine in a two-step reaction. The first step involved a dehydration of threonine and a production of enamine intermediates (aminocrotonate), which tautomerizes to its imine form (iminobutyrate). Both intermediates are unstable and short-lived. The second step is the nonenzymatic hydrolysis of the enamine/imine intermediates to form 2-ketobutyrate and free ammonia. In the low water environment of the cell, the second step is accelerated by RidA.</text>
</comment>
<dbReference type="GO" id="GO:0000166">
    <property type="term" value="F:nucleotide binding"/>
    <property type="evidence" value="ECO:0007669"/>
    <property type="project" value="UniProtKB-KW"/>
</dbReference>
<evidence type="ECO:0000256" key="4">
    <source>
        <dbReference type="ARBA" id="ARBA00023239"/>
    </source>
</evidence>
<dbReference type="Pfam" id="PF00291">
    <property type="entry name" value="PALP"/>
    <property type="match status" value="1"/>
</dbReference>
<dbReference type="RefSeq" id="WP_200786243.1">
    <property type="nucleotide sequence ID" value="NZ_JAEDAO010000001.1"/>
</dbReference>
<evidence type="ECO:0000259" key="7">
    <source>
        <dbReference type="PROSITE" id="PS51671"/>
    </source>
</evidence>
<dbReference type="CDD" id="cd04886">
    <property type="entry name" value="ACT_ThrD-II-like"/>
    <property type="match status" value="1"/>
</dbReference>
<dbReference type="InterPro" id="IPR050147">
    <property type="entry name" value="Ser/Thr_Dehydratase"/>
</dbReference>
<comment type="function">
    <text evidence="6">TdcB also dehydrates serine to yield pyruvate via analogous enamine/imine intermediates.</text>
</comment>
<reference evidence="8" key="1">
    <citation type="submission" date="2020-12" db="EMBL/GenBank/DDBJ databases">
        <title>Ramlibacter sp. nov., isolated from a freshwater alga, Cryptomonas.</title>
        <authorList>
            <person name="Kim H.M."/>
            <person name="Jeon C.O."/>
        </authorList>
    </citation>
    <scope>NUCLEOTIDE SEQUENCE</scope>
    <source>
        <strain evidence="8">CrO1</strain>
    </source>
</reference>
<evidence type="ECO:0000256" key="3">
    <source>
        <dbReference type="ARBA" id="ARBA00022898"/>
    </source>
</evidence>
<evidence type="ECO:0000256" key="5">
    <source>
        <dbReference type="ARBA" id="ARBA00049406"/>
    </source>
</evidence>
<dbReference type="FunFam" id="3.40.50.1100:FF:000005">
    <property type="entry name" value="Threonine dehydratase catabolic"/>
    <property type="match status" value="1"/>
</dbReference>
<comment type="pathway">
    <text evidence="6">Amino-acid degradation; L-threonine degradation via propanoate pathway; propanoate from L-threonine: step 1/4.</text>
</comment>
<proteinExistence type="inferred from homology"/>
<keyword evidence="3 6" id="KW-0663">Pyridoxal phosphate</keyword>
<comment type="catalytic activity">
    <reaction evidence="5 6">
        <text>L-serine = pyruvate + NH4(+)</text>
        <dbReference type="Rhea" id="RHEA:19169"/>
        <dbReference type="ChEBI" id="CHEBI:15361"/>
        <dbReference type="ChEBI" id="CHEBI:28938"/>
        <dbReference type="ChEBI" id="CHEBI:33384"/>
        <dbReference type="EC" id="4.3.1.17"/>
    </reaction>
</comment>
<dbReference type="PROSITE" id="PS51671">
    <property type="entry name" value="ACT"/>
    <property type="match status" value="1"/>
</dbReference>
<organism evidence="8 9">
    <name type="scientific">Ramlibacter algicola</name>
    <dbReference type="NCBI Taxonomy" id="2795217"/>
    <lineage>
        <taxon>Bacteria</taxon>
        <taxon>Pseudomonadati</taxon>
        <taxon>Pseudomonadota</taxon>
        <taxon>Betaproteobacteria</taxon>
        <taxon>Burkholderiales</taxon>
        <taxon>Comamonadaceae</taxon>
        <taxon>Ramlibacter</taxon>
    </lineage>
</organism>
<dbReference type="NCBIfam" id="NF005600">
    <property type="entry name" value="PRK07334.1"/>
    <property type="match status" value="1"/>
</dbReference>
<protein>
    <recommendedName>
        <fullName evidence="6">L-threonine dehydratase catabolic TdcB</fullName>
        <ecNumber evidence="6">4.3.1.17</ecNumber>
        <ecNumber evidence="6">4.3.1.19</ecNumber>
    </recommendedName>
    <alternativeName>
        <fullName evidence="6">L-serine dehydratase</fullName>
    </alternativeName>
    <alternativeName>
        <fullName evidence="6">Threonine deaminase</fullName>
    </alternativeName>
</protein>
<dbReference type="Gene3D" id="3.30.70.260">
    <property type="match status" value="1"/>
</dbReference>
<dbReference type="InterPro" id="IPR044561">
    <property type="entry name" value="ACT_ThrD-II-like"/>
</dbReference>
<evidence type="ECO:0000313" key="9">
    <source>
        <dbReference type="Proteomes" id="UP000617041"/>
    </source>
</evidence>
<dbReference type="GO" id="GO:0009097">
    <property type="term" value="P:isoleucine biosynthetic process"/>
    <property type="evidence" value="ECO:0007669"/>
    <property type="project" value="TreeGrafter"/>
</dbReference>
<dbReference type="EMBL" id="JAEDAO010000001">
    <property type="protein sequence ID" value="MBK0391422.1"/>
    <property type="molecule type" value="Genomic_DNA"/>
</dbReference>
<keyword evidence="9" id="KW-1185">Reference proteome</keyword>
<comment type="caution">
    <text evidence="8">The sequence shown here is derived from an EMBL/GenBank/DDBJ whole genome shotgun (WGS) entry which is preliminary data.</text>
</comment>
<evidence type="ECO:0000313" key="8">
    <source>
        <dbReference type="EMBL" id="MBK0391422.1"/>
    </source>
</evidence>
<keyword evidence="6" id="KW-0547">Nucleotide-binding</keyword>
<dbReference type="PANTHER" id="PTHR48078:SF6">
    <property type="entry name" value="L-THREONINE DEHYDRATASE CATABOLIC TDCB"/>
    <property type="match status" value="1"/>
</dbReference>
<feature type="domain" description="ACT" evidence="7">
    <location>
        <begin position="325"/>
        <end position="399"/>
    </location>
</feature>
<dbReference type="InterPro" id="IPR045865">
    <property type="entry name" value="ACT-like_dom_sf"/>
</dbReference>
<comment type="subunit">
    <text evidence="6">In the native structure, TdcB is in a dimeric form, whereas in the TdcB-AMP complex, it exists in a tetrameric form (dimer of dimers).</text>
</comment>
<dbReference type="Proteomes" id="UP000617041">
    <property type="component" value="Unassembled WGS sequence"/>
</dbReference>
<dbReference type="PANTHER" id="PTHR48078">
    <property type="entry name" value="THREONINE DEHYDRATASE, MITOCHONDRIAL-RELATED"/>
    <property type="match status" value="1"/>
</dbReference>
<dbReference type="GO" id="GO:0006567">
    <property type="term" value="P:L-threonine catabolic process"/>
    <property type="evidence" value="ECO:0007669"/>
    <property type="project" value="InterPro"/>
</dbReference>
<comment type="catalytic activity">
    <reaction evidence="6">
        <text>L-threonine = 2-oxobutanoate + NH4(+)</text>
        <dbReference type="Rhea" id="RHEA:22108"/>
        <dbReference type="ChEBI" id="CHEBI:16763"/>
        <dbReference type="ChEBI" id="CHEBI:28938"/>
        <dbReference type="ChEBI" id="CHEBI:57926"/>
        <dbReference type="EC" id="4.3.1.19"/>
    </reaction>
</comment>
<dbReference type="SUPFAM" id="SSF53686">
    <property type="entry name" value="Tryptophan synthase beta subunit-like PLP-dependent enzymes"/>
    <property type="match status" value="1"/>
</dbReference>
<dbReference type="GO" id="GO:0003941">
    <property type="term" value="F:L-serine ammonia-lyase activity"/>
    <property type="evidence" value="ECO:0007669"/>
    <property type="project" value="UniProtKB-EC"/>
</dbReference>
<dbReference type="InterPro" id="IPR036052">
    <property type="entry name" value="TrpB-like_PALP_sf"/>
</dbReference>
<dbReference type="Pfam" id="PF01842">
    <property type="entry name" value="ACT"/>
    <property type="match status" value="1"/>
</dbReference>